<evidence type="ECO:0000256" key="2">
    <source>
        <dbReference type="ARBA" id="ARBA00023125"/>
    </source>
</evidence>
<protein>
    <submittedName>
        <fullName evidence="9">Myb-like DNA-binding domain containing protein</fullName>
    </submittedName>
</protein>
<dbReference type="Pfam" id="PF00249">
    <property type="entry name" value="Myb_DNA-binding"/>
    <property type="match status" value="2"/>
</dbReference>
<proteinExistence type="predicted"/>
<feature type="region of interest" description="Disordered" evidence="5">
    <location>
        <begin position="204"/>
        <end position="236"/>
    </location>
</feature>
<evidence type="ECO:0000256" key="3">
    <source>
        <dbReference type="ARBA" id="ARBA00023163"/>
    </source>
</evidence>
<dbReference type="STRING" id="5722.A2D7T1"/>
<keyword evidence="3" id="KW-0804">Transcription</keyword>
<dbReference type="AlphaFoldDB" id="A2D7T1"/>
<dbReference type="PANTHER" id="PTHR46621">
    <property type="entry name" value="SNRNA-ACTIVATING PROTEIN COMPLEX SUBUNIT 4"/>
    <property type="match status" value="1"/>
</dbReference>
<keyword evidence="4" id="KW-0539">Nucleus</keyword>
<feature type="domain" description="HTH myb-type" evidence="8">
    <location>
        <begin position="103"/>
        <end position="143"/>
    </location>
</feature>
<dbReference type="GO" id="GO:0005634">
    <property type="term" value="C:nucleus"/>
    <property type="evidence" value="ECO:0000318"/>
    <property type="project" value="GO_Central"/>
</dbReference>
<feature type="domain" description="SANT" evidence="7">
    <location>
        <begin position="98"/>
        <end position="139"/>
    </location>
</feature>
<feature type="domain" description="Myb-like" evidence="6">
    <location>
        <begin position="148"/>
        <end position="199"/>
    </location>
</feature>
<keyword evidence="2 9" id="KW-0238">DNA-binding</keyword>
<feature type="compositionally biased region" description="Basic and acidic residues" evidence="5">
    <location>
        <begin position="220"/>
        <end position="236"/>
    </location>
</feature>
<dbReference type="InterPro" id="IPR017930">
    <property type="entry name" value="Myb_dom"/>
</dbReference>
<dbReference type="PROSITE" id="PS51294">
    <property type="entry name" value="HTH_MYB"/>
    <property type="match status" value="2"/>
</dbReference>
<dbReference type="SMR" id="A2D7T1"/>
<dbReference type="GO" id="GO:0000978">
    <property type="term" value="F:RNA polymerase II cis-regulatory region sequence-specific DNA binding"/>
    <property type="evidence" value="ECO:0000318"/>
    <property type="project" value="GO_Central"/>
</dbReference>
<dbReference type="InterPro" id="IPR017884">
    <property type="entry name" value="SANT_dom"/>
</dbReference>
<evidence type="ECO:0000256" key="1">
    <source>
        <dbReference type="ARBA" id="ARBA00023015"/>
    </source>
</evidence>
<dbReference type="EMBL" id="DS113178">
    <property type="protein sequence ID" value="EAY23364.1"/>
    <property type="molecule type" value="Genomic_DNA"/>
</dbReference>
<dbReference type="SUPFAM" id="SSF46689">
    <property type="entry name" value="Homeodomain-like"/>
    <property type="match status" value="2"/>
</dbReference>
<evidence type="ECO:0000313" key="10">
    <source>
        <dbReference type="Proteomes" id="UP000001542"/>
    </source>
</evidence>
<feature type="domain" description="SANT" evidence="7">
    <location>
        <begin position="151"/>
        <end position="203"/>
    </location>
</feature>
<evidence type="ECO:0000313" key="9">
    <source>
        <dbReference type="EMBL" id="EAY23364.1"/>
    </source>
</evidence>
<accession>A2D7T1</accession>
<evidence type="ECO:0000256" key="4">
    <source>
        <dbReference type="ARBA" id="ARBA00023242"/>
    </source>
</evidence>
<dbReference type="GO" id="GO:0000981">
    <property type="term" value="F:DNA-binding transcription factor activity, RNA polymerase II-specific"/>
    <property type="evidence" value="ECO:0000318"/>
    <property type="project" value="GO_Central"/>
</dbReference>
<sequence>MSRSKVNYYATDKDSCPLASVAFASLDLEGNESRDVISKCEAAICDQINRKISAEESASILYRYADNNAPAKLIQKVLHAIDHHKPVIGLSDKNKGSHHCMMWRQEEDILLLAAIHKYGLGDWKSIAYFVGGGRSRSQCSQRWGRAMDPKIAKAPWTEQEDKILLDMVNEYGEHSWANISRKMGNRSDVQCRYRFFLLTKRGKSGKPAKRASPNSPIYQKFDENQSDSKNEPKSKDKLVIQEQENSFVKYNVLPISVLLPMKSISECSVDELFPPLIMKSQAHSEPTSPIYSNQL</sequence>
<dbReference type="InterPro" id="IPR001005">
    <property type="entry name" value="SANT/Myb"/>
</dbReference>
<evidence type="ECO:0000259" key="6">
    <source>
        <dbReference type="PROSITE" id="PS50090"/>
    </source>
</evidence>
<evidence type="ECO:0000259" key="8">
    <source>
        <dbReference type="PROSITE" id="PS51294"/>
    </source>
</evidence>
<dbReference type="PROSITE" id="PS50090">
    <property type="entry name" value="MYB_LIKE"/>
    <property type="match status" value="2"/>
</dbReference>
<feature type="domain" description="Myb-like" evidence="6">
    <location>
        <begin position="103"/>
        <end position="147"/>
    </location>
</feature>
<evidence type="ECO:0000256" key="5">
    <source>
        <dbReference type="SAM" id="MobiDB-lite"/>
    </source>
</evidence>
<dbReference type="RefSeq" id="XP_001584350.1">
    <property type="nucleotide sequence ID" value="XM_001584300.1"/>
</dbReference>
<reference evidence="9" key="1">
    <citation type="submission" date="2006-10" db="EMBL/GenBank/DDBJ databases">
        <authorList>
            <person name="Amadeo P."/>
            <person name="Zhao Q."/>
            <person name="Wortman J."/>
            <person name="Fraser-Liggett C."/>
            <person name="Carlton J."/>
        </authorList>
    </citation>
    <scope>NUCLEOTIDE SEQUENCE</scope>
    <source>
        <strain evidence="9">G3</strain>
    </source>
</reference>
<dbReference type="InterPro" id="IPR009057">
    <property type="entry name" value="Homeodomain-like_sf"/>
</dbReference>
<dbReference type="OrthoDB" id="39591at2759"/>
<dbReference type="CDD" id="cd00167">
    <property type="entry name" value="SANT"/>
    <property type="match status" value="2"/>
</dbReference>
<evidence type="ECO:0000259" key="7">
    <source>
        <dbReference type="PROSITE" id="PS51293"/>
    </source>
</evidence>
<dbReference type="Gene3D" id="1.10.10.60">
    <property type="entry name" value="Homeodomain-like"/>
    <property type="match status" value="2"/>
</dbReference>
<dbReference type="PROSITE" id="PS51293">
    <property type="entry name" value="SANT"/>
    <property type="match status" value="2"/>
</dbReference>
<feature type="domain" description="HTH myb-type" evidence="8">
    <location>
        <begin position="148"/>
        <end position="203"/>
    </location>
</feature>
<gene>
    <name evidence="9" type="ORF">TVAG_070270</name>
</gene>
<keyword evidence="10" id="KW-1185">Reference proteome</keyword>
<dbReference type="VEuPathDB" id="TrichDB:TVAGG3_1044690"/>
<name>A2D7T1_TRIV3</name>
<dbReference type="GO" id="GO:0006355">
    <property type="term" value="P:regulation of DNA-templated transcription"/>
    <property type="evidence" value="ECO:0000318"/>
    <property type="project" value="GO_Central"/>
</dbReference>
<dbReference type="eggNOG" id="KOG0048">
    <property type="taxonomic scope" value="Eukaryota"/>
</dbReference>
<dbReference type="Proteomes" id="UP000001542">
    <property type="component" value="Unassembled WGS sequence"/>
</dbReference>
<dbReference type="PANTHER" id="PTHR46621:SF1">
    <property type="entry name" value="SNRNA-ACTIVATING PROTEIN COMPLEX SUBUNIT 4"/>
    <property type="match status" value="1"/>
</dbReference>
<dbReference type="VEuPathDB" id="TrichDB:TVAG_070270"/>
<dbReference type="KEGG" id="tva:5468945"/>
<reference evidence="9" key="2">
    <citation type="journal article" date="2007" name="Science">
        <title>Draft genome sequence of the sexually transmitted pathogen Trichomonas vaginalis.</title>
        <authorList>
            <person name="Carlton J.M."/>
            <person name="Hirt R.P."/>
            <person name="Silva J.C."/>
            <person name="Delcher A.L."/>
            <person name="Schatz M."/>
            <person name="Zhao Q."/>
            <person name="Wortman J.R."/>
            <person name="Bidwell S.L."/>
            <person name="Alsmark U.C.M."/>
            <person name="Besteiro S."/>
            <person name="Sicheritz-Ponten T."/>
            <person name="Noel C.J."/>
            <person name="Dacks J.B."/>
            <person name="Foster P.G."/>
            <person name="Simillion C."/>
            <person name="Van de Peer Y."/>
            <person name="Miranda-Saavedra D."/>
            <person name="Barton G.J."/>
            <person name="Westrop G.D."/>
            <person name="Mueller S."/>
            <person name="Dessi D."/>
            <person name="Fiori P.L."/>
            <person name="Ren Q."/>
            <person name="Paulsen I."/>
            <person name="Zhang H."/>
            <person name="Bastida-Corcuera F.D."/>
            <person name="Simoes-Barbosa A."/>
            <person name="Brown M.T."/>
            <person name="Hayes R.D."/>
            <person name="Mukherjee M."/>
            <person name="Okumura C.Y."/>
            <person name="Schneider R."/>
            <person name="Smith A.J."/>
            <person name="Vanacova S."/>
            <person name="Villalvazo M."/>
            <person name="Haas B.J."/>
            <person name="Pertea M."/>
            <person name="Feldblyum T.V."/>
            <person name="Utterback T.R."/>
            <person name="Shu C.L."/>
            <person name="Osoegawa K."/>
            <person name="de Jong P.J."/>
            <person name="Hrdy I."/>
            <person name="Horvathova L."/>
            <person name="Zubacova Z."/>
            <person name="Dolezal P."/>
            <person name="Malik S.B."/>
            <person name="Logsdon J.M. Jr."/>
            <person name="Henze K."/>
            <person name="Gupta A."/>
            <person name="Wang C.C."/>
            <person name="Dunne R.L."/>
            <person name="Upcroft J.A."/>
            <person name="Upcroft P."/>
            <person name="White O."/>
            <person name="Salzberg S.L."/>
            <person name="Tang P."/>
            <person name="Chiu C.-H."/>
            <person name="Lee Y.-S."/>
            <person name="Embley T.M."/>
            <person name="Coombs G.H."/>
            <person name="Mottram J.C."/>
            <person name="Tachezy J."/>
            <person name="Fraser-Liggett C.M."/>
            <person name="Johnson P.J."/>
        </authorList>
    </citation>
    <scope>NUCLEOTIDE SEQUENCE [LARGE SCALE GENOMIC DNA]</scope>
    <source>
        <strain evidence="9">G3</strain>
    </source>
</reference>
<keyword evidence="1" id="KW-0805">Transcription regulation</keyword>
<dbReference type="InterPro" id="IPR051575">
    <property type="entry name" value="Myb-like_DNA-bd"/>
</dbReference>
<dbReference type="InParanoid" id="A2D7T1"/>
<organism evidence="9 10">
    <name type="scientific">Trichomonas vaginalis (strain ATCC PRA-98 / G3)</name>
    <dbReference type="NCBI Taxonomy" id="412133"/>
    <lineage>
        <taxon>Eukaryota</taxon>
        <taxon>Metamonada</taxon>
        <taxon>Parabasalia</taxon>
        <taxon>Trichomonadida</taxon>
        <taxon>Trichomonadidae</taxon>
        <taxon>Trichomonas</taxon>
    </lineage>
</organism>
<dbReference type="SMART" id="SM00717">
    <property type="entry name" value="SANT"/>
    <property type="match status" value="2"/>
</dbReference>